<dbReference type="AlphaFoldDB" id="A0AA38P5S3"/>
<proteinExistence type="predicted"/>
<gene>
    <name evidence="1" type="ORF">F5878DRAFT_244107</name>
</gene>
<name>A0AA38P5S3_9AGAR</name>
<evidence type="ECO:0000313" key="1">
    <source>
        <dbReference type="EMBL" id="KAJ3836839.1"/>
    </source>
</evidence>
<keyword evidence="2" id="KW-1185">Reference proteome</keyword>
<dbReference type="EMBL" id="MU806290">
    <property type="protein sequence ID" value="KAJ3836839.1"/>
    <property type="molecule type" value="Genomic_DNA"/>
</dbReference>
<evidence type="ECO:0000313" key="2">
    <source>
        <dbReference type="Proteomes" id="UP001163846"/>
    </source>
</evidence>
<protein>
    <submittedName>
        <fullName evidence="1">Uncharacterized protein</fullName>
    </submittedName>
</protein>
<reference evidence="1" key="1">
    <citation type="submission" date="2022-08" db="EMBL/GenBank/DDBJ databases">
        <authorList>
            <consortium name="DOE Joint Genome Institute"/>
            <person name="Min B."/>
            <person name="Riley R."/>
            <person name="Sierra-Patev S."/>
            <person name="Naranjo-Ortiz M."/>
            <person name="Looney B."/>
            <person name="Konkel Z."/>
            <person name="Slot J.C."/>
            <person name="Sakamoto Y."/>
            <person name="Steenwyk J.L."/>
            <person name="Rokas A."/>
            <person name="Carro J."/>
            <person name="Camarero S."/>
            <person name="Ferreira P."/>
            <person name="Molpeceres G."/>
            <person name="Ruiz-Duenas F.J."/>
            <person name="Serrano A."/>
            <person name="Henrissat B."/>
            <person name="Drula E."/>
            <person name="Hughes K.W."/>
            <person name="Mata J.L."/>
            <person name="Ishikawa N.K."/>
            <person name="Vargas-Isla R."/>
            <person name="Ushijima S."/>
            <person name="Smith C.A."/>
            <person name="Ahrendt S."/>
            <person name="Andreopoulos W."/>
            <person name="He G."/>
            <person name="Labutti K."/>
            <person name="Lipzen A."/>
            <person name="Ng V."/>
            <person name="Sandor L."/>
            <person name="Barry K."/>
            <person name="Martinez A.T."/>
            <person name="Xiao Y."/>
            <person name="Gibbons J.G."/>
            <person name="Terashima K."/>
            <person name="Hibbett D.S."/>
            <person name="Grigoriev I.V."/>
        </authorList>
    </citation>
    <scope>NUCLEOTIDE SEQUENCE</scope>
    <source>
        <strain evidence="1">TFB9207</strain>
    </source>
</reference>
<sequence>MGSYGRLNYEREFFDSRDPGPWLTRRRSSGAHRKTPFPVTYNARVRNAPFFPPSSQLVSFNVLYISTDNHFPAGRGNLSLFLSASCSNFCYFNPVPFSTTTVFADSVTVLAAHSSLSTSFEFYFRTCKTDDHRERIRLYSLLELYRHPWYPFKIQIFSLFSTFSPIRILSHPIFNMRCIPFLLLGLISATYAIPTPLPQAGSQHDRYPSGPLFPLQSITNQVIYEHWARSAETDIEKWTSL</sequence>
<dbReference type="Proteomes" id="UP001163846">
    <property type="component" value="Unassembled WGS sequence"/>
</dbReference>
<accession>A0AA38P5S3</accession>
<organism evidence="1 2">
    <name type="scientific">Lentinula raphanica</name>
    <dbReference type="NCBI Taxonomy" id="153919"/>
    <lineage>
        <taxon>Eukaryota</taxon>
        <taxon>Fungi</taxon>
        <taxon>Dikarya</taxon>
        <taxon>Basidiomycota</taxon>
        <taxon>Agaricomycotina</taxon>
        <taxon>Agaricomycetes</taxon>
        <taxon>Agaricomycetidae</taxon>
        <taxon>Agaricales</taxon>
        <taxon>Marasmiineae</taxon>
        <taxon>Omphalotaceae</taxon>
        <taxon>Lentinula</taxon>
    </lineage>
</organism>
<comment type="caution">
    <text evidence="1">The sequence shown here is derived from an EMBL/GenBank/DDBJ whole genome shotgun (WGS) entry which is preliminary data.</text>
</comment>